<organism evidence="2 3">
    <name type="scientific">Mucilaginibacter mallensis</name>
    <dbReference type="NCBI Taxonomy" id="652787"/>
    <lineage>
        <taxon>Bacteria</taxon>
        <taxon>Pseudomonadati</taxon>
        <taxon>Bacteroidota</taxon>
        <taxon>Sphingobacteriia</taxon>
        <taxon>Sphingobacteriales</taxon>
        <taxon>Sphingobacteriaceae</taxon>
        <taxon>Mucilaginibacter</taxon>
    </lineage>
</organism>
<evidence type="ECO:0000256" key="1">
    <source>
        <dbReference type="SAM" id="MobiDB-lite"/>
    </source>
</evidence>
<dbReference type="RefSeq" id="WP_091377545.1">
    <property type="nucleotide sequence ID" value="NZ_LT629740.1"/>
</dbReference>
<feature type="region of interest" description="Disordered" evidence="1">
    <location>
        <begin position="324"/>
        <end position="369"/>
    </location>
</feature>
<dbReference type="Pfam" id="PF19268">
    <property type="entry name" value="CIS_TMP"/>
    <property type="match status" value="1"/>
</dbReference>
<dbReference type="OrthoDB" id="1488184at2"/>
<reference evidence="2 3" key="1">
    <citation type="submission" date="2016-10" db="EMBL/GenBank/DDBJ databases">
        <authorList>
            <person name="de Groot N.N."/>
        </authorList>
    </citation>
    <scope>NUCLEOTIDE SEQUENCE [LARGE SCALE GENOMIC DNA]</scope>
    <source>
        <strain evidence="2 3">MP1X4</strain>
    </source>
</reference>
<gene>
    <name evidence="2" type="ORF">SAMN05216490_4148</name>
</gene>
<dbReference type="AlphaFoldDB" id="A0A1H2BJ12"/>
<evidence type="ECO:0000313" key="2">
    <source>
        <dbReference type="EMBL" id="SDT58067.1"/>
    </source>
</evidence>
<keyword evidence="3" id="KW-1185">Reference proteome</keyword>
<dbReference type="EMBL" id="LT629740">
    <property type="protein sequence ID" value="SDT58067.1"/>
    <property type="molecule type" value="Genomic_DNA"/>
</dbReference>
<dbReference type="InterPro" id="IPR045538">
    <property type="entry name" value="CIS_TMP"/>
</dbReference>
<dbReference type="STRING" id="652787.SAMN05216490_4148"/>
<proteinExistence type="predicted"/>
<protein>
    <submittedName>
        <fullName evidence="2">Uncharacterized protein</fullName>
    </submittedName>
</protein>
<sequence length="542" mass="61899">MVRHIIHRQKIILNLSKREHAGALQASVSNLMQHDLKAGIDVIFNNAFPEDKIIRIDKLQLNLGTINQQNFENEFKAQLLSELAKGLSQQKDNLSYADSAEELNREQSLINALIYFLEKGYLPWYQAITTMDDWETEILNNFTDREYQQFFSKVLLKQHANEVVVQRLILQFSDKFLGRLLSGAMPEFDFSWELIYNDMALVIHSFVKHSTTTVRNRIWQYILQALPDRRSNDISFHVLNKLSVYFGISGSDITPKKESKIISELKTNIIQSDFKKLIVCLKQKVKKDHHKKNRKSAKNIGGFNEDQSVADDVKVAAGVSTDPVDEGTILSGTDTIPDSESAAINEPDIAKDEQSSEKKEKPKPVQRKKDAQIIAGDMLFVNNSGTIILHPFLKAYFESLGLLAEKKFISDEACQRAVLLLHYLATGETKVAEFNLTLQKVMCGYPLDDTLPDEIRLTEKEITESENLLGAVTNYWVPLNNTSIQGLRSSFLQREGKLELRENGWLLTIEQKTLDILLGKLPWGISTIRLPWMEQLLNVDWY</sequence>
<feature type="compositionally biased region" description="Basic and acidic residues" evidence="1">
    <location>
        <begin position="348"/>
        <end position="369"/>
    </location>
</feature>
<dbReference type="Proteomes" id="UP000199679">
    <property type="component" value="Chromosome I"/>
</dbReference>
<name>A0A1H2BJ12_MUCMA</name>
<accession>A0A1H2BJ12</accession>
<evidence type="ECO:0000313" key="3">
    <source>
        <dbReference type="Proteomes" id="UP000199679"/>
    </source>
</evidence>